<gene>
    <name evidence="2" type="ORF">GCM10017567_73690</name>
</gene>
<evidence type="ECO:0000256" key="1">
    <source>
        <dbReference type="SAM" id="MobiDB-lite"/>
    </source>
</evidence>
<evidence type="ECO:0000313" key="2">
    <source>
        <dbReference type="EMBL" id="GHG41482.1"/>
    </source>
</evidence>
<feature type="region of interest" description="Disordered" evidence="1">
    <location>
        <begin position="1"/>
        <end position="20"/>
    </location>
</feature>
<organism evidence="2 3">
    <name type="scientific">Amycolatopsis bullii</name>
    <dbReference type="NCBI Taxonomy" id="941987"/>
    <lineage>
        <taxon>Bacteria</taxon>
        <taxon>Bacillati</taxon>
        <taxon>Actinomycetota</taxon>
        <taxon>Actinomycetes</taxon>
        <taxon>Pseudonocardiales</taxon>
        <taxon>Pseudonocardiaceae</taxon>
        <taxon>Amycolatopsis</taxon>
    </lineage>
</organism>
<proteinExistence type="predicted"/>
<dbReference type="RefSeq" id="WP_191315951.1">
    <property type="nucleotide sequence ID" value="NZ_BNAW01000051.1"/>
</dbReference>
<sequence>MENQIADLQREHPGRDEEYRHKMAEIDQRDAQKLTKVVTFGSLDTLAERCLGEGLQSRITNSKMLKDNLLQEFERSGPDSFVPPVRAKS</sequence>
<reference evidence="3" key="1">
    <citation type="journal article" date="2019" name="Int. J. Syst. Evol. Microbiol.">
        <title>The Global Catalogue of Microorganisms (GCM) 10K type strain sequencing project: providing services to taxonomists for standard genome sequencing and annotation.</title>
        <authorList>
            <consortium name="The Broad Institute Genomics Platform"/>
            <consortium name="The Broad Institute Genome Sequencing Center for Infectious Disease"/>
            <person name="Wu L."/>
            <person name="Ma J."/>
        </authorList>
    </citation>
    <scope>NUCLEOTIDE SEQUENCE [LARGE SCALE GENOMIC DNA]</scope>
    <source>
        <strain evidence="3">CGMCC 4.7680</strain>
    </source>
</reference>
<feature type="compositionally biased region" description="Basic and acidic residues" evidence="1">
    <location>
        <begin position="8"/>
        <end position="20"/>
    </location>
</feature>
<comment type="caution">
    <text evidence="2">The sequence shown here is derived from an EMBL/GenBank/DDBJ whole genome shotgun (WGS) entry which is preliminary data.</text>
</comment>
<dbReference type="EMBL" id="BNAW01000051">
    <property type="protein sequence ID" value="GHG41482.1"/>
    <property type="molecule type" value="Genomic_DNA"/>
</dbReference>
<accession>A0ABQ3KXA4</accession>
<protein>
    <submittedName>
        <fullName evidence="2">Uncharacterized protein</fullName>
    </submittedName>
</protein>
<keyword evidence="3" id="KW-1185">Reference proteome</keyword>
<evidence type="ECO:0000313" key="3">
    <source>
        <dbReference type="Proteomes" id="UP000649955"/>
    </source>
</evidence>
<dbReference type="Proteomes" id="UP000649955">
    <property type="component" value="Unassembled WGS sequence"/>
</dbReference>
<name>A0ABQ3KXA4_9PSEU</name>